<keyword evidence="2 5" id="KW-0812">Transmembrane</keyword>
<evidence type="ECO:0000256" key="2">
    <source>
        <dbReference type="ARBA" id="ARBA00022692"/>
    </source>
</evidence>
<dbReference type="Pfam" id="PF06305">
    <property type="entry name" value="LapA_dom"/>
    <property type="match status" value="1"/>
</dbReference>
<feature type="domain" description="Lipopolysaccharide assembly protein A" evidence="6">
    <location>
        <begin position="39"/>
        <end position="75"/>
    </location>
</feature>
<evidence type="ECO:0000313" key="7">
    <source>
        <dbReference type="EMBL" id="MFC1404224.1"/>
    </source>
</evidence>
<feature type="transmembrane region" description="Helical" evidence="5">
    <location>
        <begin position="57"/>
        <end position="75"/>
    </location>
</feature>
<proteinExistence type="predicted"/>
<evidence type="ECO:0000256" key="4">
    <source>
        <dbReference type="ARBA" id="ARBA00023136"/>
    </source>
</evidence>
<accession>A0ABV6US04</accession>
<evidence type="ECO:0000256" key="3">
    <source>
        <dbReference type="ARBA" id="ARBA00022989"/>
    </source>
</evidence>
<keyword evidence="1" id="KW-1003">Cell membrane</keyword>
<keyword evidence="3 5" id="KW-1133">Transmembrane helix</keyword>
<dbReference type="EMBL" id="JBHEZZ010000013">
    <property type="protein sequence ID" value="MFC1404224.1"/>
    <property type="molecule type" value="Genomic_DNA"/>
</dbReference>
<reference evidence="7 8" key="1">
    <citation type="submission" date="2024-09" db="EMBL/GenBank/DDBJ databases">
        <authorList>
            <person name="Lee S.D."/>
        </authorList>
    </citation>
    <scope>NUCLEOTIDE SEQUENCE [LARGE SCALE GENOMIC DNA]</scope>
    <source>
        <strain evidence="7 8">N1-5</strain>
    </source>
</reference>
<dbReference type="InterPro" id="IPR010445">
    <property type="entry name" value="LapA_dom"/>
</dbReference>
<sequence>MAKKSDTAERRKVGGVTVNARTVVFAVVAVLAVWFILMNTSSVKIHLWGISTVTSPLWVVLAVMLVAGMLLGWFVRRYRDRA</sequence>
<evidence type="ECO:0000259" key="6">
    <source>
        <dbReference type="Pfam" id="PF06305"/>
    </source>
</evidence>
<organism evidence="7 8">
    <name type="scientific">Streptacidiphilus cavernicola</name>
    <dbReference type="NCBI Taxonomy" id="3342716"/>
    <lineage>
        <taxon>Bacteria</taxon>
        <taxon>Bacillati</taxon>
        <taxon>Actinomycetota</taxon>
        <taxon>Actinomycetes</taxon>
        <taxon>Kitasatosporales</taxon>
        <taxon>Streptomycetaceae</taxon>
        <taxon>Streptacidiphilus</taxon>
    </lineage>
</organism>
<evidence type="ECO:0000313" key="8">
    <source>
        <dbReference type="Proteomes" id="UP001592528"/>
    </source>
</evidence>
<dbReference type="RefSeq" id="WP_030265853.1">
    <property type="nucleotide sequence ID" value="NZ_JBHEZZ010000013.1"/>
</dbReference>
<gene>
    <name evidence="7" type="ORF">ACEZDJ_23305</name>
</gene>
<keyword evidence="8" id="KW-1185">Reference proteome</keyword>
<name>A0ABV6US04_9ACTN</name>
<dbReference type="Proteomes" id="UP001592528">
    <property type="component" value="Unassembled WGS sequence"/>
</dbReference>
<feature type="transmembrane region" description="Helical" evidence="5">
    <location>
        <begin position="20"/>
        <end position="37"/>
    </location>
</feature>
<comment type="caution">
    <text evidence="7">The sequence shown here is derived from an EMBL/GenBank/DDBJ whole genome shotgun (WGS) entry which is preliminary data.</text>
</comment>
<keyword evidence="4 5" id="KW-0472">Membrane</keyword>
<evidence type="ECO:0000256" key="1">
    <source>
        <dbReference type="ARBA" id="ARBA00022475"/>
    </source>
</evidence>
<protein>
    <submittedName>
        <fullName evidence="7">LapA family protein</fullName>
    </submittedName>
</protein>
<evidence type="ECO:0000256" key="5">
    <source>
        <dbReference type="SAM" id="Phobius"/>
    </source>
</evidence>